<comment type="caution">
    <text evidence="9">The sequence shown here is derived from an EMBL/GenBank/DDBJ whole genome shotgun (WGS) entry which is preliminary data.</text>
</comment>
<sequence>MNAEPDRAVTAAVSAGHLEPSVPAPGGRRRYDTTGHKNMQQLITLRWIAVLGQIATIYVVAMGFGVPLPLSYMALVLGGLIAFNIVGMLRLRLAPEVSNTELMVAMLVDLVALTAQLYLTGGATNPFVFLYLVQVTLGAVLLKPWSTWLLVIVTTLCFMLLAAAGRPLTLPLDHGNGLASLYVQGMLICFALNASLLVVFITRINGNLRARDAHLADLRQRAAEEEHIVRMGLLASGAAHELGTPLATMAVILGDWRHMRPFKGDPQLLQEIGDMQAAVARCKSIVGGILLSAGEARGEAPAETTVHTFLDDLVADWRATRGFDEQLRYDNAFGADLRIVSDSALKQMICNVLDNALEAARRGIALTVRREEDALVLEITDDGPGFAAPMLAHFGKPYQSSKGRAGGGLGLFLVVNVARTLGGTVSAENLPEGGARVTLRLPLSAITLEEDDDVHPGL</sequence>
<feature type="transmembrane region" description="Helical" evidence="7">
    <location>
        <begin position="181"/>
        <end position="201"/>
    </location>
</feature>
<accession>A0A261UJ48</accession>
<dbReference type="EMBL" id="NEVS01000004">
    <property type="protein sequence ID" value="OZI61928.1"/>
    <property type="molecule type" value="Genomic_DNA"/>
</dbReference>
<keyword evidence="10" id="KW-1185">Reference proteome</keyword>
<keyword evidence="4" id="KW-0547">Nucleotide-binding</keyword>
<keyword evidence="3" id="KW-0808">Transferase</keyword>
<feature type="transmembrane region" description="Helical" evidence="7">
    <location>
        <begin position="149"/>
        <end position="169"/>
    </location>
</feature>
<evidence type="ECO:0000259" key="8">
    <source>
        <dbReference type="PROSITE" id="PS50109"/>
    </source>
</evidence>
<dbReference type="PRINTS" id="PR00344">
    <property type="entry name" value="BCTRLSENSOR"/>
</dbReference>
<evidence type="ECO:0000256" key="5">
    <source>
        <dbReference type="ARBA" id="ARBA00022777"/>
    </source>
</evidence>
<dbReference type="PANTHER" id="PTHR44936">
    <property type="entry name" value="SENSOR PROTEIN CREC"/>
    <property type="match status" value="1"/>
</dbReference>
<organism evidence="9 10">
    <name type="scientific">Bordetella genomosp. 11</name>
    <dbReference type="NCBI Taxonomy" id="1416808"/>
    <lineage>
        <taxon>Bacteria</taxon>
        <taxon>Pseudomonadati</taxon>
        <taxon>Pseudomonadota</taxon>
        <taxon>Betaproteobacteria</taxon>
        <taxon>Burkholderiales</taxon>
        <taxon>Alcaligenaceae</taxon>
        <taxon>Bordetella</taxon>
    </lineage>
</organism>
<dbReference type="PANTHER" id="PTHR44936:SF10">
    <property type="entry name" value="SENSOR PROTEIN RSTB"/>
    <property type="match status" value="1"/>
</dbReference>
<reference evidence="10" key="1">
    <citation type="submission" date="2017-05" db="EMBL/GenBank/DDBJ databases">
        <title>Complete and WGS of Bordetella genogroups.</title>
        <authorList>
            <person name="Spilker T."/>
            <person name="Lipuma J."/>
        </authorList>
    </citation>
    <scope>NUCLEOTIDE SEQUENCE [LARGE SCALE GENOMIC DNA]</scope>
    <source>
        <strain evidence="10">AU8856</strain>
    </source>
</reference>
<gene>
    <name evidence="9" type="ORF">CAL28_22070</name>
</gene>
<dbReference type="InterPro" id="IPR036890">
    <property type="entry name" value="HATPase_C_sf"/>
</dbReference>
<dbReference type="Pfam" id="PF02518">
    <property type="entry name" value="HATPase_c"/>
    <property type="match status" value="1"/>
</dbReference>
<keyword evidence="7" id="KW-0812">Transmembrane</keyword>
<feature type="domain" description="Histidine kinase" evidence="8">
    <location>
        <begin position="237"/>
        <end position="445"/>
    </location>
</feature>
<evidence type="ECO:0000256" key="1">
    <source>
        <dbReference type="ARBA" id="ARBA00000085"/>
    </source>
</evidence>
<evidence type="ECO:0000256" key="7">
    <source>
        <dbReference type="SAM" id="Phobius"/>
    </source>
</evidence>
<dbReference type="SUPFAM" id="SSF47384">
    <property type="entry name" value="Homodimeric domain of signal transducing histidine kinase"/>
    <property type="match status" value="1"/>
</dbReference>
<evidence type="ECO:0000256" key="3">
    <source>
        <dbReference type="ARBA" id="ARBA00022679"/>
    </source>
</evidence>
<evidence type="ECO:0000256" key="6">
    <source>
        <dbReference type="ARBA" id="ARBA00022840"/>
    </source>
</evidence>
<dbReference type="OrthoDB" id="9785252at2"/>
<proteinExistence type="predicted"/>
<dbReference type="InterPro" id="IPR004358">
    <property type="entry name" value="Sig_transdc_His_kin-like_C"/>
</dbReference>
<dbReference type="GO" id="GO:0000155">
    <property type="term" value="F:phosphorelay sensor kinase activity"/>
    <property type="evidence" value="ECO:0007669"/>
    <property type="project" value="InterPro"/>
</dbReference>
<keyword evidence="6" id="KW-0067">ATP-binding</keyword>
<dbReference type="InterPro" id="IPR003594">
    <property type="entry name" value="HATPase_dom"/>
</dbReference>
<dbReference type="PROSITE" id="PS50109">
    <property type="entry name" value="HIS_KIN"/>
    <property type="match status" value="1"/>
</dbReference>
<dbReference type="Gene3D" id="1.10.287.130">
    <property type="match status" value="1"/>
</dbReference>
<dbReference type="AlphaFoldDB" id="A0A261UJ48"/>
<dbReference type="GO" id="GO:0005524">
    <property type="term" value="F:ATP binding"/>
    <property type="evidence" value="ECO:0007669"/>
    <property type="project" value="UniProtKB-KW"/>
</dbReference>
<comment type="catalytic activity">
    <reaction evidence="1">
        <text>ATP + protein L-histidine = ADP + protein N-phospho-L-histidine.</text>
        <dbReference type="EC" id="2.7.13.3"/>
    </reaction>
</comment>
<evidence type="ECO:0000313" key="10">
    <source>
        <dbReference type="Proteomes" id="UP000215767"/>
    </source>
</evidence>
<keyword evidence="7" id="KW-1133">Transmembrane helix</keyword>
<feature type="transmembrane region" description="Helical" evidence="7">
    <location>
        <begin position="125"/>
        <end position="142"/>
    </location>
</feature>
<feature type="transmembrane region" description="Helical" evidence="7">
    <location>
        <begin position="70"/>
        <end position="89"/>
    </location>
</feature>
<dbReference type="SMART" id="SM00387">
    <property type="entry name" value="HATPase_c"/>
    <property type="match status" value="1"/>
</dbReference>
<dbReference type="Gene3D" id="3.30.565.10">
    <property type="entry name" value="Histidine kinase-like ATPase, C-terminal domain"/>
    <property type="match status" value="1"/>
</dbReference>
<dbReference type="RefSeq" id="WP_094843314.1">
    <property type="nucleotide sequence ID" value="NZ_NEVS01000004.1"/>
</dbReference>
<evidence type="ECO:0000313" key="9">
    <source>
        <dbReference type="EMBL" id="OZI61928.1"/>
    </source>
</evidence>
<feature type="transmembrane region" description="Helical" evidence="7">
    <location>
        <begin position="45"/>
        <end position="64"/>
    </location>
</feature>
<dbReference type="Proteomes" id="UP000215767">
    <property type="component" value="Unassembled WGS sequence"/>
</dbReference>
<protein>
    <recommendedName>
        <fullName evidence="2">histidine kinase</fullName>
        <ecNumber evidence="2">2.7.13.3</ecNumber>
    </recommendedName>
</protein>
<name>A0A261UJ48_9BORD</name>
<dbReference type="InterPro" id="IPR005467">
    <property type="entry name" value="His_kinase_dom"/>
</dbReference>
<dbReference type="EC" id="2.7.13.3" evidence="2"/>
<dbReference type="SUPFAM" id="SSF55874">
    <property type="entry name" value="ATPase domain of HSP90 chaperone/DNA topoisomerase II/histidine kinase"/>
    <property type="match status" value="1"/>
</dbReference>
<feature type="transmembrane region" description="Helical" evidence="7">
    <location>
        <begin position="101"/>
        <end position="119"/>
    </location>
</feature>
<dbReference type="InterPro" id="IPR050980">
    <property type="entry name" value="2C_sensor_his_kinase"/>
</dbReference>
<evidence type="ECO:0000256" key="4">
    <source>
        <dbReference type="ARBA" id="ARBA00022741"/>
    </source>
</evidence>
<keyword evidence="5 9" id="KW-0418">Kinase</keyword>
<dbReference type="GO" id="GO:0005886">
    <property type="term" value="C:plasma membrane"/>
    <property type="evidence" value="ECO:0007669"/>
    <property type="project" value="TreeGrafter"/>
</dbReference>
<dbReference type="InterPro" id="IPR036097">
    <property type="entry name" value="HisK_dim/P_sf"/>
</dbReference>
<keyword evidence="7" id="KW-0472">Membrane</keyword>
<evidence type="ECO:0000256" key="2">
    <source>
        <dbReference type="ARBA" id="ARBA00012438"/>
    </source>
</evidence>